<evidence type="ECO:0008006" key="3">
    <source>
        <dbReference type="Google" id="ProtNLM"/>
    </source>
</evidence>
<dbReference type="STRING" id="393003.SAMN05660461_1708"/>
<dbReference type="RefSeq" id="WP_079468952.1">
    <property type="nucleotide sequence ID" value="NZ_FUZZ01000001.1"/>
</dbReference>
<dbReference type="Proteomes" id="UP000190166">
    <property type="component" value="Unassembled WGS sequence"/>
</dbReference>
<evidence type="ECO:0000313" key="1">
    <source>
        <dbReference type="EMBL" id="SKD00116.1"/>
    </source>
</evidence>
<sequence length="129" mass="14408">MRTITLLLTILFFAGCTKDGDNCSQYGWADIGGAKYMGKSTNEARGQNGVFYDVSCTFPNSCYTINKIVEVRDKDTVLLKAEYLYNTCTACTQAFTTQTKTYSFVPADNGTYYLKWQGIPNRVDTVTIP</sequence>
<name>A0A1T5NI81_9BACT</name>
<reference evidence="1 2" key="1">
    <citation type="submission" date="2017-02" db="EMBL/GenBank/DDBJ databases">
        <authorList>
            <person name="Peterson S.W."/>
        </authorList>
    </citation>
    <scope>NUCLEOTIDE SEQUENCE [LARGE SCALE GENOMIC DNA]</scope>
    <source>
        <strain evidence="1 2">DSM 18108</strain>
    </source>
</reference>
<dbReference type="PROSITE" id="PS51257">
    <property type="entry name" value="PROKAR_LIPOPROTEIN"/>
    <property type="match status" value="1"/>
</dbReference>
<protein>
    <recommendedName>
        <fullName evidence="3">Lipoprotein</fullName>
    </recommendedName>
</protein>
<proteinExistence type="predicted"/>
<dbReference type="AlphaFoldDB" id="A0A1T5NI81"/>
<keyword evidence="2" id="KW-1185">Reference proteome</keyword>
<accession>A0A1T5NI81</accession>
<gene>
    <name evidence="1" type="ORF">SAMN05660461_1708</name>
</gene>
<dbReference type="EMBL" id="FUZZ01000001">
    <property type="protein sequence ID" value="SKD00116.1"/>
    <property type="molecule type" value="Genomic_DNA"/>
</dbReference>
<organism evidence="1 2">
    <name type="scientific">Chitinophaga ginsengisegetis</name>
    <dbReference type="NCBI Taxonomy" id="393003"/>
    <lineage>
        <taxon>Bacteria</taxon>
        <taxon>Pseudomonadati</taxon>
        <taxon>Bacteroidota</taxon>
        <taxon>Chitinophagia</taxon>
        <taxon>Chitinophagales</taxon>
        <taxon>Chitinophagaceae</taxon>
        <taxon>Chitinophaga</taxon>
    </lineage>
</organism>
<evidence type="ECO:0000313" key="2">
    <source>
        <dbReference type="Proteomes" id="UP000190166"/>
    </source>
</evidence>